<reference evidence="1" key="1">
    <citation type="journal article" date="2014" name="Int. J. Syst. Evol. Microbiol.">
        <title>Complete genome sequence of Corynebacterium casei LMG S-19264T (=DSM 44701T), isolated from a smear-ripened cheese.</title>
        <authorList>
            <consortium name="US DOE Joint Genome Institute (JGI-PGF)"/>
            <person name="Walter F."/>
            <person name="Albersmeier A."/>
            <person name="Kalinowski J."/>
            <person name="Ruckert C."/>
        </authorList>
    </citation>
    <scope>NUCLEOTIDE SEQUENCE</scope>
    <source>
        <strain evidence="1">KCTC 32422</strain>
    </source>
</reference>
<evidence type="ECO:0000313" key="2">
    <source>
        <dbReference type="Proteomes" id="UP000634139"/>
    </source>
</evidence>
<accession>A0A918RC06</accession>
<reference evidence="1" key="2">
    <citation type="submission" date="2020-09" db="EMBL/GenBank/DDBJ databases">
        <authorList>
            <person name="Sun Q."/>
            <person name="Kim S."/>
        </authorList>
    </citation>
    <scope>NUCLEOTIDE SEQUENCE</scope>
    <source>
        <strain evidence="1">KCTC 32422</strain>
    </source>
</reference>
<keyword evidence="2" id="KW-1185">Reference proteome</keyword>
<name>A0A918RC06_9SPHN</name>
<gene>
    <name evidence="1" type="ORF">GCM10011617_10590</name>
</gene>
<dbReference type="Proteomes" id="UP000634139">
    <property type="component" value="Unassembled WGS sequence"/>
</dbReference>
<comment type="caution">
    <text evidence="1">The sequence shown here is derived from an EMBL/GenBank/DDBJ whole genome shotgun (WGS) entry which is preliminary data.</text>
</comment>
<sequence>MQRWPRKGGFWAQTTIITGTDMLMRTVTRMGMGMGMGTTLPPVATARPSRLR</sequence>
<dbReference type="AlphaFoldDB" id="A0A918RC06"/>
<evidence type="ECO:0000313" key="1">
    <source>
        <dbReference type="EMBL" id="GGZ92818.1"/>
    </source>
</evidence>
<protein>
    <submittedName>
        <fullName evidence="1">Uncharacterized protein</fullName>
    </submittedName>
</protein>
<proteinExistence type="predicted"/>
<dbReference type="EMBL" id="BMZD01000002">
    <property type="protein sequence ID" value="GGZ92818.1"/>
    <property type="molecule type" value="Genomic_DNA"/>
</dbReference>
<organism evidence="1 2">
    <name type="scientific">Novosphingobium arvoryzae</name>
    <dbReference type="NCBI Taxonomy" id="1256514"/>
    <lineage>
        <taxon>Bacteria</taxon>
        <taxon>Pseudomonadati</taxon>
        <taxon>Pseudomonadota</taxon>
        <taxon>Alphaproteobacteria</taxon>
        <taxon>Sphingomonadales</taxon>
        <taxon>Sphingomonadaceae</taxon>
        <taxon>Novosphingobium</taxon>
    </lineage>
</organism>